<feature type="signal peptide" evidence="1">
    <location>
        <begin position="1"/>
        <end position="26"/>
    </location>
</feature>
<dbReference type="RefSeq" id="WP_206741719.1">
    <property type="nucleotide sequence ID" value="NZ_ARYJ01000008.1"/>
</dbReference>
<name>A0A059F9Y5_9PROT</name>
<feature type="chain" id="PRO_5001571986" description="DUF1330 domain-containing protein" evidence="1">
    <location>
        <begin position="27"/>
        <end position="132"/>
    </location>
</feature>
<sequence>MRIQKSIGVAILCAGLFMAAACTTVAEPETAEAQVPKAYLIAEIEVVNPEPYKEYVAAAGPIVAAYGGKYLVRGGATEALEGAPPAGRMVVVEFPSMAEAKRFYDSPEYTDVRQGRIENAISRFILVEGPAP</sequence>
<keyword evidence="1" id="KW-0732">Signal</keyword>
<reference evidence="3 4" key="1">
    <citation type="journal article" date="2014" name="Antonie Van Leeuwenhoek">
        <title>Hyphomonas beringensis sp. nov. and Hyphomonas chukchiensis sp. nov., isolated from surface seawater of the Bering Sea and Chukchi Sea.</title>
        <authorList>
            <person name="Li C."/>
            <person name="Lai Q."/>
            <person name="Li G."/>
            <person name="Dong C."/>
            <person name="Wang J."/>
            <person name="Liao Y."/>
            <person name="Shao Z."/>
        </authorList>
    </citation>
    <scope>NUCLEOTIDE SEQUENCE [LARGE SCALE GENOMIC DNA]</scope>
    <source>
        <strain evidence="3 4">VP2</strain>
    </source>
</reference>
<protein>
    <recommendedName>
        <fullName evidence="2">DUF1330 domain-containing protein</fullName>
    </recommendedName>
</protein>
<dbReference type="PANTHER" id="PTHR41521">
    <property type="match status" value="1"/>
</dbReference>
<dbReference type="Proteomes" id="UP000024816">
    <property type="component" value="Unassembled WGS sequence"/>
</dbReference>
<dbReference type="PANTHER" id="PTHR41521:SF4">
    <property type="entry name" value="BLR0684 PROTEIN"/>
    <property type="match status" value="1"/>
</dbReference>
<evidence type="ECO:0000313" key="3">
    <source>
        <dbReference type="EMBL" id="KCZ87410.1"/>
    </source>
</evidence>
<evidence type="ECO:0000259" key="2">
    <source>
        <dbReference type="Pfam" id="PF07045"/>
    </source>
</evidence>
<dbReference type="eggNOG" id="COG5470">
    <property type="taxonomic scope" value="Bacteria"/>
</dbReference>
<evidence type="ECO:0000313" key="4">
    <source>
        <dbReference type="Proteomes" id="UP000024816"/>
    </source>
</evidence>
<keyword evidence="4" id="KW-1185">Reference proteome</keyword>
<dbReference type="Pfam" id="PF07045">
    <property type="entry name" value="DUF1330"/>
    <property type="match status" value="1"/>
</dbReference>
<feature type="domain" description="DUF1330" evidence="2">
    <location>
        <begin position="37"/>
        <end position="129"/>
    </location>
</feature>
<dbReference type="InterPro" id="IPR011008">
    <property type="entry name" value="Dimeric_a/b-barrel"/>
</dbReference>
<dbReference type="AlphaFoldDB" id="A0A059F9Y5"/>
<comment type="caution">
    <text evidence="3">The sequence shown here is derived from an EMBL/GenBank/DDBJ whole genome shotgun (WGS) entry which is preliminary data.</text>
</comment>
<proteinExistence type="predicted"/>
<dbReference type="SUPFAM" id="SSF54909">
    <property type="entry name" value="Dimeric alpha+beta barrel"/>
    <property type="match status" value="1"/>
</dbReference>
<gene>
    <name evidence="3" type="ORF">HJA_12760</name>
</gene>
<dbReference type="Gene3D" id="3.30.70.100">
    <property type="match status" value="1"/>
</dbReference>
<accession>A0A059F9Y5</accession>
<dbReference type="STRING" id="1280952.HJA_12760"/>
<dbReference type="PROSITE" id="PS51257">
    <property type="entry name" value="PROKAR_LIPOPROTEIN"/>
    <property type="match status" value="1"/>
</dbReference>
<dbReference type="PATRIC" id="fig|1280952.3.peg.2552"/>
<evidence type="ECO:0000256" key="1">
    <source>
        <dbReference type="SAM" id="SignalP"/>
    </source>
</evidence>
<dbReference type="InterPro" id="IPR010753">
    <property type="entry name" value="DUF1330"/>
</dbReference>
<dbReference type="EMBL" id="ARYJ01000008">
    <property type="protein sequence ID" value="KCZ87410.1"/>
    <property type="molecule type" value="Genomic_DNA"/>
</dbReference>
<organism evidence="3 4">
    <name type="scientific">Hyphomonas jannaschiana VP2</name>
    <dbReference type="NCBI Taxonomy" id="1280952"/>
    <lineage>
        <taxon>Bacteria</taxon>
        <taxon>Pseudomonadati</taxon>
        <taxon>Pseudomonadota</taxon>
        <taxon>Alphaproteobacteria</taxon>
        <taxon>Hyphomonadales</taxon>
        <taxon>Hyphomonadaceae</taxon>
        <taxon>Hyphomonas</taxon>
    </lineage>
</organism>